<dbReference type="HOGENOM" id="CLU_2904443_0_0_1"/>
<proteinExistence type="predicted"/>
<keyword evidence="1" id="KW-0812">Transmembrane</keyword>
<dbReference type="GeneID" id="20667856"/>
<dbReference type="AlphaFoldDB" id="W4KDL3"/>
<feature type="transmembrane region" description="Helical" evidence="1">
    <location>
        <begin position="24"/>
        <end position="46"/>
    </location>
</feature>
<evidence type="ECO:0000313" key="3">
    <source>
        <dbReference type="Proteomes" id="UP000030671"/>
    </source>
</evidence>
<protein>
    <submittedName>
        <fullName evidence="2">Uncharacterized protein</fullName>
    </submittedName>
</protein>
<dbReference type="EMBL" id="KI925457">
    <property type="protein sequence ID" value="ETW83171.1"/>
    <property type="molecule type" value="Genomic_DNA"/>
</dbReference>
<keyword evidence="1" id="KW-1133">Transmembrane helix</keyword>
<evidence type="ECO:0000313" key="2">
    <source>
        <dbReference type="EMBL" id="ETW83171.1"/>
    </source>
</evidence>
<sequence>MLVSRRRSDAYSTLPASRVGPVRVLRVSICFAGMSSSMTVSGVIWIQPRYIIIISWLNTFYY</sequence>
<name>W4KDL3_HETIT</name>
<accession>W4KDL3</accession>
<dbReference type="RefSeq" id="XP_009545453.1">
    <property type="nucleotide sequence ID" value="XM_009547158.1"/>
</dbReference>
<dbReference type="KEGG" id="hir:HETIRDRAFT_163587"/>
<dbReference type="InParanoid" id="W4KDL3"/>
<keyword evidence="1" id="KW-0472">Membrane</keyword>
<keyword evidence="3" id="KW-1185">Reference proteome</keyword>
<gene>
    <name evidence="2" type="ORF">HETIRDRAFT_163587</name>
</gene>
<organism evidence="2 3">
    <name type="scientific">Heterobasidion irregulare (strain TC 32-1)</name>
    <dbReference type="NCBI Taxonomy" id="747525"/>
    <lineage>
        <taxon>Eukaryota</taxon>
        <taxon>Fungi</taxon>
        <taxon>Dikarya</taxon>
        <taxon>Basidiomycota</taxon>
        <taxon>Agaricomycotina</taxon>
        <taxon>Agaricomycetes</taxon>
        <taxon>Russulales</taxon>
        <taxon>Bondarzewiaceae</taxon>
        <taxon>Heterobasidion</taxon>
        <taxon>Heterobasidion annosum species complex</taxon>
    </lineage>
</organism>
<evidence type="ECO:0000256" key="1">
    <source>
        <dbReference type="SAM" id="Phobius"/>
    </source>
</evidence>
<dbReference type="Proteomes" id="UP000030671">
    <property type="component" value="Unassembled WGS sequence"/>
</dbReference>
<reference evidence="2 3" key="1">
    <citation type="journal article" date="2012" name="New Phytol.">
        <title>Insight into trade-off between wood decay and parasitism from the genome of a fungal forest pathogen.</title>
        <authorList>
            <person name="Olson A."/>
            <person name="Aerts A."/>
            <person name="Asiegbu F."/>
            <person name="Belbahri L."/>
            <person name="Bouzid O."/>
            <person name="Broberg A."/>
            <person name="Canback B."/>
            <person name="Coutinho P.M."/>
            <person name="Cullen D."/>
            <person name="Dalman K."/>
            <person name="Deflorio G."/>
            <person name="van Diepen L.T."/>
            <person name="Dunand C."/>
            <person name="Duplessis S."/>
            <person name="Durling M."/>
            <person name="Gonthier P."/>
            <person name="Grimwood J."/>
            <person name="Fossdal C.G."/>
            <person name="Hansson D."/>
            <person name="Henrissat B."/>
            <person name="Hietala A."/>
            <person name="Himmelstrand K."/>
            <person name="Hoffmeister D."/>
            <person name="Hogberg N."/>
            <person name="James T.Y."/>
            <person name="Karlsson M."/>
            <person name="Kohler A."/>
            <person name="Kues U."/>
            <person name="Lee Y.H."/>
            <person name="Lin Y.C."/>
            <person name="Lind M."/>
            <person name="Lindquist E."/>
            <person name="Lombard V."/>
            <person name="Lucas S."/>
            <person name="Lunden K."/>
            <person name="Morin E."/>
            <person name="Murat C."/>
            <person name="Park J."/>
            <person name="Raffaello T."/>
            <person name="Rouze P."/>
            <person name="Salamov A."/>
            <person name="Schmutz J."/>
            <person name="Solheim H."/>
            <person name="Stahlberg J."/>
            <person name="Velez H."/>
            <person name="de Vries R.P."/>
            <person name="Wiebenga A."/>
            <person name="Woodward S."/>
            <person name="Yakovlev I."/>
            <person name="Garbelotto M."/>
            <person name="Martin F."/>
            <person name="Grigoriev I.V."/>
            <person name="Stenlid J."/>
        </authorList>
    </citation>
    <scope>NUCLEOTIDE SEQUENCE [LARGE SCALE GENOMIC DNA]</scope>
    <source>
        <strain evidence="2 3">TC 32-1</strain>
    </source>
</reference>